<reference evidence="1" key="1">
    <citation type="journal article" date="2020" name="Stud. Mycol.">
        <title>101 Dothideomycetes genomes: a test case for predicting lifestyles and emergence of pathogens.</title>
        <authorList>
            <person name="Haridas S."/>
            <person name="Albert R."/>
            <person name="Binder M."/>
            <person name="Bloem J."/>
            <person name="Labutti K."/>
            <person name="Salamov A."/>
            <person name="Andreopoulos B."/>
            <person name="Baker S."/>
            <person name="Barry K."/>
            <person name="Bills G."/>
            <person name="Bluhm B."/>
            <person name="Cannon C."/>
            <person name="Castanera R."/>
            <person name="Culley D."/>
            <person name="Daum C."/>
            <person name="Ezra D."/>
            <person name="Gonzalez J."/>
            <person name="Henrissat B."/>
            <person name="Kuo A."/>
            <person name="Liang C."/>
            <person name="Lipzen A."/>
            <person name="Lutzoni F."/>
            <person name="Magnuson J."/>
            <person name="Mondo S."/>
            <person name="Nolan M."/>
            <person name="Ohm R."/>
            <person name="Pangilinan J."/>
            <person name="Park H.-J."/>
            <person name="Ramirez L."/>
            <person name="Alfaro M."/>
            <person name="Sun H."/>
            <person name="Tritt A."/>
            <person name="Yoshinaga Y."/>
            <person name="Zwiers L.-H."/>
            <person name="Turgeon B."/>
            <person name="Goodwin S."/>
            <person name="Spatafora J."/>
            <person name="Crous P."/>
            <person name="Grigoriev I."/>
        </authorList>
    </citation>
    <scope>NUCLEOTIDE SEQUENCE</scope>
    <source>
        <strain evidence="1">ATCC 200398</strain>
    </source>
</reference>
<gene>
    <name evidence="1" type="ORF">BDR25DRAFT_361910</name>
</gene>
<sequence length="224" mass="25167">MLKSRRRAVMQCARDDVEFLTTVVPKNSFIIYSNESPKAPAIVPIILKIHIVILGAWSPSYPRAGFKQCKPGTAPSTHKCRNMDFTARYSHTVVMGYNDTERIRRVSSIFCKQTISFLLATFTSTSTLIFRLKASNCYDYEAETFPECPSFTAFMEGLRSIIRPLIVITIQNWNVPDIAALLFPTAEPSQVKFFINSSECIGNILSNPEALELLSEGALVFYGF</sequence>
<comment type="caution">
    <text evidence="1">The sequence shown here is derived from an EMBL/GenBank/DDBJ whole genome shotgun (WGS) entry which is preliminary data.</text>
</comment>
<name>A0ACB6QDE5_9PLEO</name>
<dbReference type="Proteomes" id="UP000799755">
    <property type="component" value="Unassembled WGS sequence"/>
</dbReference>
<proteinExistence type="predicted"/>
<dbReference type="EMBL" id="MU003539">
    <property type="protein sequence ID" value="KAF2464166.1"/>
    <property type="molecule type" value="Genomic_DNA"/>
</dbReference>
<keyword evidence="2" id="KW-1185">Reference proteome</keyword>
<protein>
    <submittedName>
        <fullName evidence="1">Uncharacterized protein</fullName>
    </submittedName>
</protein>
<organism evidence="1 2">
    <name type="scientific">Lindgomyces ingoldianus</name>
    <dbReference type="NCBI Taxonomy" id="673940"/>
    <lineage>
        <taxon>Eukaryota</taxon>
        <taxon>Fungi</taxon>
        <taxon>Dikarya</taxon>
        <taxon>Ascomycota</taxon>
        <taxon>Pezizomycotina</taxon>
        <taxon>Dothideomycetes</taxon>
        <taxon>Pleosporomycetidae</taxon>
        <taxon>Pleosporales</taxon>
        <taxon>Lindgomycetaceae</taxon>
        <taxon>Lindgomyces</taxon>
    </lineage>
</organism>
<evidence type="ECO:0000313" key="2">
    <source>
        <dbReference type="Proteomes" id="UP000799755"/>
    </source>
</evidence>
<accession>A0ACB6QDE5</accession>
<evidence type="ECO:0000313" key="1">
    <source>
        <dbReference type="EMBL" id="KAF2464166.1"/>
    </source>
</evidence>